<dbReference type="EMBL" id="PPTA01000003">
    <property type="protein sequence ID" value="TFB05262.1"/>
    <property type="molecule type" value="Genomic_DNA"/>
</dbReference>
<reference evidence="1 2" key="1">
    <citation type="submission" date="2018-01" db="EMBL/GenBank/DDBJ databases">
        <title>Genome characterization of the sugarcane-associated fungus Trichoderma ghanense CCMA-1212 and their application in lignocelulose bioconversion.</title>
        <authorList>
            <person name="Steindorff A.S."/>
            <person name="Mendes T.D."/>
            <person name="Vilela E.S.D."/>
            <person name="Rodrigues D.S."/>
            <person name="Formighieri E.F."/>
            <person name="Melo I.S."/>
            <person name="Favaro L.C.L."/>
        </authorList>
    </citation>
    <scope>NUCLEOTIDE SEQUENCE [LARGE SCALE GENOMIC DNA]</scope>
    <source>
        <strain evidence="1 2">CCMA-1212</strain>
    </source>
</reference>
<protein>
    <recommendedName>
        <fullName evidence="3">Retrotransposon Copia-like N-terminal domain-containing protein</fullName>
    </recommendedName>
</protein>
<gene>
    <name evidence="1" type="ORF">CCMA1212_003243</name>
</gene>
<evidence type="ECO:0000313" key="2">
    <source>
        <dbReference type="Proteomes" id="UP001642720"/>
    </source>
</evidence>
<dbReference type="RefSeq" id="XP_073561463.1">
    <property type="nucleotide sequence ID" value="XM_073700597.1"/>
</dbReference>
<keyword evidence="2" id="KW-1185">Reference proteome</keyword>
<dbReference type="Proteomes" id="UP001642720">
    <property type="component" value="Unassembled WGS sequence"/>
</dbReference>
<accession>A0ABY2HBZ0</accession>
<sequence>MSFGSTHSTPVNTAFLDSTPTPTTYDAMTLNAFAFKLDLSSLLQLTSKGDNYAEWRPAWQIAFEWCELWDVVNQKPPRAPPSDATTAAAAAAAAHVEQQAQWKKDNNKALVMLMSAVHPDHIPIITTATSAH</sequence>
<evidence type="ECO:0008006" key="3">
    <source>
        <dbReference type="Google" id="ProtNLM"/>
    </source>
</evidence>
<proteinExistence type="predicted"/>
<organism evidence="1 2">
    <name type="scientific">Trichoderma ghanense</name>
    <dbReference type="NCBI Taxonomy" id="65468"/>
    <lineage>
        <taxon>Eukaryota</taxon>
        <taxon>Fungi</taxon>
        <taxon>Dikarya</taxon>
        <taxon>Ascomycota</taxon>
        <taxon>Pezizomycotina</taxon>
        <taxon>Sordariomycetes</taxon>
        <taxon>Hypocreomycetidae</taxon>
        <taxon>Hypocreales</taxon>
        <taxon>Hypocreaceae</taxon>
        <taxon>Trichoderma</taxon>
    </lineage>
</organism>
<comment type="caution">
    <text evidence="1">The sequence shown here is derived from an EMBL/GenBank/DDBJ whole genome shotgun (WGS) entry which is preliminary data.</text>
</comment>
<evidence type="ECO:0000313" key="1">
    <source>
        <dbReference type="EMBL" id="TFB05262.1"/>
    </source>
</evidence>
<name>A0ABY2HBZ0_9HYPO</name>
<dbReference type="GeneID" id="300575047"/>